<sequence>MEKKASMDTPNEEDGCRRLRP</sequence>
<dbReference type="EMBL" id="BGPR01055152">
    <property type="protein sequence ID" value="GBO31782.1"/>
    <property type="molecule type" value="Genomic_DNA"/>
</dbReference>
<keyword evidence="3" id="KW-1185">Reference proteome</keyword>
<name>A0A4Y2W457_ARAVE</name>
<gene>
    <name evidence="2" type="ORF">AVEN_225642_1</name>
</gene>
<evidence type="ECO:0000313" key="3">
    <source>
        <dbReference type="Proteomes" id="UP000499080"/>
    </source>
</evidence>
<proteinExistence type="predicted"/>
<accession>A0A4Y2W457</accession>
<dbReference type="AlphaFoldDB" id="A0A4Y2W457"/>
<feature type="non-terminal residue" evidence="2">
    <location>
        <position position="21"/>
    </location>
</feature>
<evidence type="ECO:0000313" key="2">
    <source>
        <dbReference type="EMBL" id="GBO31782.1"/>
    </source>
</evidence>
<dbReference type="Proteomes" id="UP000499080">
    <property type="component" value="Unassembled WGS sequence"/>
</dbReference>
<organism evidence="2 3">
    <name type="scientific">Araneus ventricosus</name>
    <name type="common">Orbweaver spider</name>
    <name type="synonym">Epeira ventricosa</name>
    <dbReference type="NCBI Taxonomy" id="182803"/>
    <lineage>
        <taxon>Eukaryota</taxon>
        <taxon>Metazoa</taxon>
        <taxon>Ecdysozoa</taxon>
        <taxon>Arthropoda</taxon>
        <taxon>Chelicerata</taxon>
        <taxon>Arachnida</taxon>
        <taxon>Araneae</taxon>
        <taxon>Araneomorphae</taxon>
        <taxon>Entelegynae</taxon>
        <taxon>Araneoidea</taxon>
        <taxon>Araneidae</taxon>
        <taxon>Araneus</taxon>
    </lineage>
</organism>
<feature type="region of interest" description="Disordered" evidence="1">
    <location>
        <begin position="1"/>
        <end position="21"/>
    </location>
</feature>
<comment type="caution">
    <text evidence="2">The sequence shown here is derived from an EMBL/GenBank/DDBJ whole genome shotgun (WGS) entry which is preliminary data.</text>
</comment>
<protein>
    <submittedName>
        <fullName evidence="2">Uncharacterized protein</fullName>
    </submittedName>
</protein>
<reference evidence="2 3" key="1">
    <citation type="journal article" date="2019" name="Sci. Rep.">
        <title>Orb-weaving spider Araneus ventricosus genome elucidates the spidroin gene catalogue.</title>
        <authorList>
            <person name="Kono N."/>
            <person name="Nakamura H."/>
            <person name="Ohtoshi R."/>
            <person name="Moran D.A.P."/>
            <person name="Shinohara A."/>
            <person name="Yoshida Y."/>
            <person name="Fujiwara M."/>
            <person name="Mori M."/>
            <person name="Tomita M."/>
            <person name="Arakawa K."/>
        </authorList>
    </citation>
    <scope>NUCLEOTIDE SEQUENCE [LARGE SCALE GENOMIC DNA]</scope>
</reference>
<evidence type="ECO:0000256" key="1">
    <source>
        <dbReference type="SAM" id="MobiDB-lite"/>
    </source>
</evidence>